<accession>A0A672FKA2</accession>
<feature type="compositionally biased region" description="Basic and acidic residues" evidence="1">
    <location>
        <begin position="50"/>
        <end position="67"/>
    </location>
</feature>
<name>A0A672FKA2_SALFA</name>
<protein>
    <submittedName>
        <fullName evidence="2">Uncharacterized protein</fullName>
    </submittedName>
</protein>
<evidence type="ECO:0000313" key="3">
    <source>
        <dbReference type="Proteomes" id="UP000472267"/>
    </source>
</evidence>
<proteinExistence type="predicted"/>
<evidence type="ECO:0000313" key="2">
    <source>
        <dbReference type="Ensembl" id="ENSSFAP00005006362.1"/>
    </source>
</evidence>
<feature type="region of interest" description="Disordered" evidence="1">
    <location>
        <begin position="45"/>
        <end position="67"/>
    </location>
</feature>
<dbReference type="AlphaFoldDB" id="A0A672FKA2"/>
<organism evidence="2 3">
    <name type="scientific">Salarias fasciatus</name>
    <name type="common">Jewelled blenny</name>
    <name type="synonym">Blennius fasciatus</name>
    <dbReference type="NCBI Taxonomy" id="181472"/>
    <lineage>
        <taxon>Eukaryota</taxon>
        <taxon>Metazoa</taxon>
        <taxon>Chordata</taxon>
        <taxon>Craniata</taxon>
        <taxon>Vertebrata</taxon>
        <taxon>Euteleostomi</taxon>
        <taxon>Actinopterygii</taxon>
        <taxon>Neopterygii</taxon>
        <taxon>Teleostei</taxon>
        <taxon>Neoteleostei</taxon>
        <taxon>Acanthomorphata</taxon>
        <taxon>Ovalentaria</taxon>
        <taxon>Blenniimorphae</taxon>
        <taxon>Blenniiformes</taxon>
        <taxon>Blennioidei</taxon>
        <taxon>Blenniidae</taxon>
        <taxon>Salariinae</taxon>
        <taxon>Salarias</taxon>
    </lineage>
</organism>
<dbReference type="Ensembl" id="ENSSFAT00005006687.1">
    <property type="protein sequence ID" value="ENSSFAP00005006362.1"/>
    <property type="gene ID" value="ENSSFAG00005003858.1"/>
</dbReference>
<reference evidence="2" key="2">
    <citation type="submission" date="2025-09" db="UniProtKB">
        <authorList>
            <consortium name="Ensembl"/>
        </authorList>
    </citation>
    <scope>IDENTIFICATION</scope>
</reference>
<dbReference type="Proteomes" id="UP000472267">
    <property type="component" value="Unassembled WGS sequence"/>
</dbReference>
<dbReference type="InParanoid" id="A0A672FKA2"/>
<sequence>PWLEPSALTWDTSCLTAEQLESLYRIYEGTFRTRSPMVGDMAPQILKQDGGQKNRDLRPEEPVRGEI</sequence>
<reference evidence="2" key="1">
    <citation type="submission" date="2025-08" db="UniProtKB">
        <authorList>
            <consortium name="Ensembl"/>
        </authorList>
    </citation>
    <scope>IDENTIFICATION</scope>
</reference>
<keyword evidence="3" id="KW-1185">Reference proteome</keyword>
<evidence type="ECO:0000256" key="1">
    <source>
        <dbReference type="SAM" id="MobiDB-lite"/>
    </source>
</evidence>